<sequence length="271" mass="31092">MGEWQMGNMVVFGSYVPLNSPIHRLDARTKLILCIWYVISVFFANHLWPAIWISFVLLITLIISRVPLRMYWTGIKPFLIVILITVCLQVLFSSGGQMYWHYGWISITSDGIKNAFLIFYRFTVIITASTILTVTTPTLQLAGAFSWLIFPLKWLRVPVDKISLMLSIALRFVPTIMADIKIIMNAQRSRGMDFHQGNLITRLKHLIPIIIPLFVNSFHHSEDLATAMEARGYSLERPRTQYRQLSWHKGDTVALLLMLMADVVIGILNLI</sequence>
<protein>
    <submittedName>
        <fullName evidence="6">Cobalt transport protein</fullName>
    </submittedName>
</protein>
<evidence type="ECO:0000313" key="6">
    <source>
        <dbReference type="EMBL" id="EEJ40138.1"/>
    </source>
</evidence>
<dbReference type="PANTHER" id="PTHR33514:SF13">
    <property type="entry name" value="PROTEIN ABCI12, CHLOROPLASTIC"/>
    <property type="match status" value="1"/>
</dbReference>
<dbReference type="AlphaFoldDB" id="C2EVC8"/>
<evidence type="ECO:0000256" key="2">
    <source>
        <dbReference type="ARBA" id="ARBA00022692"/>
    </source>
</evidence>
<feature type="transmembrane region" description="Helical" evidence="5">
    <location>
        <begin position="252"/>
        <end position="270"/>
    </location>
</feature>
<dbReference type="STRING" id="1423814.HMPREF0549_1414"/>
<dbReference type="EMBL" id="ACGV01000147">
    <property type="protein sequence ID" value="EEJ40138.1"/>
    <property type="molecule type" value="Genomic_DNA"/>
</dbReference>
<proteinExistence type="predicted"/>
<gene>
    <name evidence="6" type="ORF">HMPREF0549_1414</name>
</gene>
<evidence type="ECO:0000256" key="5">
    <source>
        <dbReference type="SAM" id="Phobius"/>
    </source>
</evidence>
<keyword evidence="2 5" id="KW-0812">Transmembrane</keyword>
<dbReference type="PANTHER" id="PTHR33514">
    <property type="entry name" value="PROTEIN ABCI12, CHLOROPLASTIC"/>
    <property type="match status" value="1"/>
</dbReference>
<comment type="subcellular location">
    <subcellularLocation>
        <location evidence="1">Membrane</location>
        <topology evidence="1">Multi-pass membrane protein</topology>
    </subcellularLocation>
</comment>
<comment type="caution">
    <text evidence="6">The sequence shown here is derived from an EMBL/GenBank/DDBJ whole genome shotgun (WGS) entry which is preliminary data.</text>
</comment>
<name>C2EVC8_9LACO</name>
<organism evidence="6 7">
    <name type="scientific">Limosilactobacillus vaginalis DSM 5837 = ATCC 49540</name>
    <dbReference type="NCBI Taxonomy" id="1423814"/>
    <lineage>
        <taxon>Bacteria</taxon>
        <taxon>Bacillati</taxon>
        <taxon>Bacillota</taxon>
        <taxon>Bacilli</taxon>
        <taxon>Lactobacillales</taxon>
        <taxon>Lactobacillaceae</taxon>
        <taxon>Limosilactobacillus</taxon>
    </lineage>
</organism>
<reference evidence="6 7" key="1">
    <citation type="submission" date="2009-01" db="EMBL/GenBank/DDBJ databases">
        <authorList>
            <person name="Qin X."/>
            <person name="Bachman B."/>
            <person name="Battles P."/>
            <person name="Bell A."/>
            <person name="Bess C."/>
            <person name="Bickham C."/>
            <person name="Chaboub L."/>
            <person name="Chen D."/>
            <person name="Coyle M."/>
            <person name="Deiros D.R."/>
            <person name="Dinh H."/>
            <person name="Forbes L."/>
            <person name="Fowler G."/>
            <person name="Francisco L."/>
            <person name="Fu Q."/>
            <person name="Gubbala S."/>
            <person name="Hale W."/>
            <person name="Han Y."/>
            <person name="Hemphill L."/>
            <person name="Highlander S.K."/>
            <person name="Hirani K."/>
            <person name="Hogues M."/>
            <person name="Jackson L."/>
            <person name="Jakkamsetti A."/>
            <person name="Javaid M."/>
            <person name="Jiang H."/>
            <person name="Korchina V."/>
            <person name="Kovar C."/>
            <person name="Lara F."/>
            <person name="Lee S."/>
            <person name="Mata R."/>
            <person name="Mathew T."/>
            <person name="Moen C."/>
            <person name="Morales K."/>
            <person name="Munidasa M."/>
            <person name="Nazareth L."/>
            <person name="Ngo R."/>
            <person name="Nguyen L."/>
            <person name="Okwuonu G."/>
            <person name="Ongeri F."/>
            <person name="Patil S."/>
            <person name="Petrosino J."/>
            <person name="Pham C."/>
            <person name="Pham P."/>
            <person name="Pu L.-L."/>
            <person name="Puazo M."/>
            <person name="Raj R."/>
            <person name="Reid J."/>
            <person name="Rouhana J."/>
            <person name="Saada N."/>
            <person name="Shang Y."/>
            <person name="Simmons D."/>
            <person name="Thornton R."/>
            <person name="Warren J."/>
            <person name="Weissenberger G."/>
            <person name="Zhang J."/>
            <person name="Zhang L."/>
            <person name="Zhou C."/>
            <person name="Zhu D."/>
            <person name="Muzny D."/>
            <person name="Worley K."/>
            <person name="Gibbs R."/>
        </authorList>
    </citation>
    <scope>NUCLEOTIDE SEQUENCE [LARGE SCALE GENOMIC DNA]</scope>
    <source>
        <strain evidence="6 7">ATCC 49540</strain>
    </source>
</reference>
<dbReference type="GO" id="GO:0005886">
    <property type="term" value="C:plasma membrane"/>
    <property type="evidence" value="ECO:0007669"/>
    <property type="project" value="UniProtKB-ARBA"/>
</dbReference>
<dbReference type="InterPro" id="IPR003339">
    <property type="entry name" value="ABC/ECF_trnsptr_transmembrane"/>
</dbReference>
<dbReference type="eggNOG" id="COG0619">
    <property type="taxonomic scope" value="Bacteria"/>
</dbReference>
<feature type="transmembrane region" description="Helical" evidence="5">
    <location>
        <begin position="27"/>
        <end position="44"/>
    </location>
</feature>
<evidence type="ECO:0000313" key="7">
    <source>
        <dbReference type="Proteomes" id="UP000004483"/>
    </source>
</evidence>
<keyword evidence="4 5" id="KW-0472">Membrane</keyword>
<feature type="transmembrane region" description="Helical" evidence="5">
    <location>
        <begin position="120"/>
        <end position="150"/>
    </location>
</feature>
<dbReference type="Pfam" id="PF02361">
    <property type="entry name" value="CbiQ"/>
    <property type="match status" value="1"/>
</dbReference>
<keyword evidence="3 5" id="KW-1133">Transmembrane helix</keyword>
<feature type="transmembrane region" description="Helical" evidence="5">
    <location>
        <begin position="162"/>
        <end position="184"/>
    </location>
</feature>
<evidence type="ECO:0000256" key="1">
    <source>
        <dbReference type="ARBA" id="ARBA00004141"/>
    </source>
</evidence>
<evidence type="ECO:0000256" key="3">
    <source>
        <dbReference type="ARBA" id="ARBA00022989"/>
    </source>
</evidence>
<feature type="transmembrane region" description="Helical" evidence="5">
    <location>
        <begin position="78"/>
        <end position="100"/>
    </location>
</feature>
<evidence type="ECO:0000256" key="4">
    <source>
        <dbReference type="ARBA" id="ARBA00023136"/>
    </source>
</evidence>
<dbReference type="HOGENOM" id="CLU_056469_2_2_9"/>
<dbReference type="CDD" id="cd16914">
    <property type="entry name" value="EcfT"/>
    <property type="match status" value="1"/>
</dbReference>
<accession>C2EVC8</accession>
<dbReference type="Proteomes" id="UP000004483">
    <property type="component" value="Unassembled WGS sequence"/>
</dbReference>